<dbReference type="PaxDb" id="3218-PP1S148_126V6.1"/>
<accession>A0A0I9QPW9</accession>
<sequence length="196" mass="22381">MADSGSDKPRSPENDQHPDNESGGVQLQDHDTIVIEQEPLIPIASVVRIMKKILPHNTKISKEAKETMQLCTSEFVSFITDEAFDKCQREKRRTITGDDVLWAFRSLNFDDYAELLEIYLQKYRQFLEVKFGIQSVGMESNLSNEEGLRFAGLSDGMSGDMNQEGVTVPAELMLHSYGNEPSPEMMYYLHHMRPPY</sequence>
<dbReference type="Pfam" id="PF00808">
    <property type="entry name" value="CBFD_NFYB_HMF"/>
    <property type="match status" value="1"/>
</dbReference>
<feature type="compositionally biased region" description="Basic and acidic residues" evidence="5">
    <location>
        <begin position="1"/>
        <end position="20"/>
    </location>
</feature>
<name>A0A0I9QPW9_PHYPA</name>
<gene>
    <name evidence="7" type="primary">HAP3D</name>
    <name evidence="9" type="synonym">LOC112294317</name>
    <name evidence="8" type="ORF">PHYPA_021491</name>
</gene>
<dbReference type="EnsemblPlants" id="Pp3c17_470V3.1">
    <property type="protein sequence ID" value="Pp3c17_470V3.1"/>
    <property type="gene ID" value="Pp3c17_470"/>
</dbReference>
<evidence type="ECO:0000313" key="7">
    <source>
        <dbReference type="EMBL" id="DAA64772.1"/>
    </source>
</evidence>
<evidence type="ECO:0000313" key="10">
    <source>
        <dbReference type="Proteomes" id="UP000006727"/>
    </source>
</evidence>
<dbReference type="PANTHER" id="PTHR11064:SF9">
    <property type="entry name" value="NUCLEAR TRANSCRIPTION FACTOR Y SUBUNIT BETA"/>
    <property type="match status" value="1"/>
</dbReference>
<evidence type="ECO:0000256" key="3">
    <source>
        <dbReference type="ARBA" id="ARBA00023125"/>
    </source>
</evidence>
<dbReference type="EMBL" id="BK005961">
    <property type="protein sequence ID" value="DAA64772.1"/>
    <property type="molecule type" value="Genomic_DNA"/>
</dbReference>
<keyword evidence="4" id="KW-0804">Transcription</keyword>
<dbReference type="EnsemblPlants" id="Pp3c17_470V3.2">
    <property type="protein sequence ID" value="Pp3c17_470V3.2"/>
    <property type="gene ID" value="Pp3c17_470"/>
</dbReference>
<dbReference type="AlphaFoldDB" id="A0A0I9QPW9"/>
<protein>
    <submittedName>
        <fullName evidence="7">CCAAT-box binding factor HAP3-like protein</fullName>
    </submittedName>
</protein>
<dbReference type="GO" id="GO:0003677">
    <property type="term" value="F:DNA binding"/>
    <property type="evidence" value="ECO:0007669"/>
    <property type="project" value="UniProtKB-KW"/>
</dbReference>
<dbReference type="Gramene" id="Pp3c17_470V3.1">
    <property type="protein sequence ID" value="Pp3c17_470V3.1"/>
    <property type="gene ID" value="Pp3c17_470"/>
</dbReference>
<dbReference type="EnsemblPlants" id="Pp3c17_470V3.3">
    <property type="protein sequence ID" value="Pp3c17_470V3.3"/>
    <property type="gene ID" value="Pp3c17_470"/>
</dbReference>
<evidence type="ECO:0000256" key="1">
    <source>
        <dbReference type="ARBA" id="ARBA00009053"/>
    </source>
</evidence>
<dbReference type="GO" id="GO:0001228">
    <property type="term" value="F:DNA-binding transcription activator activity, RNA polymerase II-specific"/>
    <property type="evidence" value="ECO:0007669"/>
    <property type="project" value="InterPro"/>
</dbReference>
<reference evidence="9" key="4">
    <citation type="submission" date="2020-12" db="UniProtKB">
        <authorList>
            <consortium name="EnsemblPlants"/>
        </authorList>
    </citation>
    <scope>IDENTIFICATION</scope>
</reference>
<keyword evidence="10" id="KW-1185">Reference proteome</keyword>
<dbReference type="GO" id="GO:0016602">
    <property type="term" value="C:CCAAT-binding factor complex"/>
    <property type="evidence" value="ECO:0000318"/>
    <property type="project" value="GO_Central"/>
</dbReference>
<dbReference type="CDD" id="cd22907">
    <property type="entry name" value="HFD_NFYB"/>
    <property type="match status" value="1"/>
</dbReference>
<dbReference type="GO" id="GO:0000981">
    <property type="term" value="F:DNA-binding transcription factor activity, RNA polymerase II-specific"/>
    <property type="evidence" value="ECO:0000318"/>
    <property type="project" value="GO_Central"/>
</dbReference>
<dbReference type="STRING" id="3218.A0A0I9QPW9"/>
<feature type="region of interest" description="Disordered" evidence="5">
    <location>
        <begin position="1"/>
        <end position="25"/>
    </location>
</feature>
<proteinExistence type="inferred from homology"/>
<dbReference type="Gramene" id="Pp3c17_470V3.3">
    <property type="protein sequence ID" value="Pp3c17_470V3.3"/>
    <property type="gene ID" value="Pp3c17_470"/>
</dbReference>
<reference evidence="8 10" key="2">
    <citation type="journal article" date="2008" name="Science">
        <title>The Physcomitrella genome reveals evolutionary insights into the conquest of land by plants.</title>
        <authorList>
            <person name="Rensing S."/>
            <person name="Lang D."/>
            <person name="Zimmer A."/>
            <person name="Terry A."/>
            <person name="Salamov A."/>
            <person name="Shapiro H."/>
            <person name="Nishiyama T."/>
            <person name="Perroud P.-F."/>
            <person name="Lindquist E."/>
            <person name="Kamisugi Y."/>
            <person name="Tanahashi T."/>
            <person name="Sakakibara K."/>
            <person name="Fujita T."/>
            <person name="Oishi K."/>
            <person name="Shin-I T."/>
            <person name="Kuroki Y."/>
            <person name="Toyoda A."/>
            <person name="Suzuki Y."/>
            <person name="Hashimoto A."/>
            <person name="Yamaguchi K."/>
            <person name="Sugano A."/>
            <person name="Kohara Y."/>
            <person name="Fujiyama A."/>
            <person name="Anterola A."/>
            <person name="Aoki S."/>
            <person name="Ashton N."/>
            <person name="Barbazuk W.B."/>
            <person name="Barker E."/>
            <person name="Bennetzen J."/>
            <person name="Bezanilla M."/>
            <person name="Blankenship R."/>
            <person name="Cho S.H."/>
            <person name="Dutcher S."/>
            <person name="Estelle M."/>
            <person name="Fawcett J.A."/>
            <person name="Gundlach H."/>
            <person name="Hanada K."/>
            <person name="Heyl A."/>
            <person name="Hicks K.A."/>
            <person name="Hugh J."/>
            <person name="Lohr M."/>
            <person name="Mayer K."/>
            <person name="Melkozernov A."/>
            <person name="Murata T."/>
            <person name="Nelson D."/>
            <person name="Pils B."/>
            <person name="Prigge M."/>
            <person name="Reiss B."/>
            <person name="Renner T."/>
            <person name="Rombauts S."/>
            <person name="Rushton P."/>
            <person name="Sanderfoot A."/>
            <person name="Schween G."/>
            <person name="Shiu S.-H."/>
            <person name="Stueber K."/>
            <person name="Theodoulou F.L."/>
            <person name="Tu H."/>
            <person name="Van de Peer Y."/>
            <person name="Verrier P.J."/>
            <person name="Waters E."/>
            <person name="Wood A."/>
            <person name="Yang L."/>
            <person name="Cove D."/>
            <person name="Cuming A."/>
            <person name="Hasebe M."/>
            <person name="Lucas S."/>
            <person name="Mishler D.B."/>
            <person name="Reski R."/>
            <person name="Grigoriev I."/>
            <person name="Quatrano R.S."/>
            <person name="Boore J.L."/>
        </authorList>
    </citation>
    <scope>NUCLEOTIDE SEQUENCE [LARGE SCALE GENOMIC DNA]</scope>
    <source>
        <strain evidence="9 10">cv. Gransden 2004</strain>
    </source>
</reference>
<feature type="domain" description="Transcription factor CBF/NF-Y/archaeal histone" evidence="6">
    <location>
        <begin position="41"/>
        <end position="103"/>
    </location>
</feature>
<evidence type="ECO:0000256" key="4">
    <source>
        <dbReference type="ARBA" id="ARBA00023163"/>
    </source>
</evidence>
<dbReference type="InterPro" id="IPR027113">
    <property type="entry name" value="Transc_fact_NFYB/HAP3"/>
</dbReference>
<dbReference type="GO" id="GO:0046982">
    <property type="term" value="F:protein heterodimerization activity"/>
    <property type="evidence" value="ECO:0007669"/>
    <property type="project" value="InterPro"/>
</dbReference>
<reference evidence="7" key="1">
    <citation type="journal article" date="2008" name="Mol. Biol. Evol.">
        <title>Duplication and functional diversification of HAP3 genes leading to the origin of the seed-developmental regulatory gene, LEAFY COTYLEDON1 (LEC1), in nonseed plant genomes.</title>
        <authorList>
            <person name="Xie Z."/>
            <person name="Li X."/>
            <person name="Glover B.J."/>
            <person name="Bai S."/>
            <person name="Rao G.Y."/>
            <person name="Luo J."/>
            <person name="Yang J."/>
        </authorList>
    </citation>
    <scope>NUCLEOTIDE SEQUENCE</scope>
</reference>
<evidence type="ECO:0000313" key="9">
    <source>
        <dbReference type="EnsemblPlants" id="Pp3c17_470V3.1"/>
    </source>
</evidence>
<keyword evidence="3" id="KW-0238">DNA-binding</keyword>
<dbReference type="InterPro" id="IPR009072">
    <property type="entry name" value="Histone-fold"/>
</dbReference>
<dbReference type="OrthoDB" id="386949at2759"/>
<dbReference type="PRINTS" id="PR00615">
    <property type="entry name" value="CCAATSUBUNTA"/>
</dbReference>
<evidence type="ECO:0000313" key="8">
    <source>
        <dbReference type="EMBL" id="PNR35641.1"/>
    </source>
</evidence>
<dbReference type="Proteomes" id="UP000006727">
    <property type="component" value="Chromosome 17"/>
</dbReference>
<keyword evidence="2" id="KW-0805">Transcription regulation</keyword>
<evidence type="ECO:0000256" key="5">
    <source>
        <dbReference type="SAM" id="MobiDB-lite"/>
    </source>
</evidence>
<organism evidence="7">
    <name type="scientific">Physcomitrium patens</name>
    <name type="common">Spreading-leaved earth moss</name>
    <name type="synonym">Physcomitrella patens</name>
    <dbReference type="NCBI Taxonomy" id="3218"/>
    <lineage>
        <taxon>Eukaryota</taxon>
        <taxon>Viridiplantae</taxon>
        <taxon>Streptophyta</taxon>
        <taxon>Embryophyta</taxon>
        <taxon>Bryophyta</taxon>
        <taxon>Bryophytina</taxon>
        <taxon>Bryopsida</taxon>
        <taxon>Funariidae</taxon>
        <taxon>Funariales</taxon>
        <taxon>Funariaceae</taxon>
        <taxon>Physcomitrium</taxon>
    </lineage>
</organism>
<reference evidence="8 10" key="3">
    <citation type="journal article" date="2018" name="Plant J.">
        <title>The Physcomitrella patens chromosome-scale assembly reveals moss genome structure and evolution.</title>
        <authorList>
            <person name="Lang D."/>
            <person name="Ullrich K.K."/>
            <person name="Murat F."/>
            <person name="Fuchs J."/>
            <person name="Jenkins J."/>
            <person name="Haas F.B."/>
            <person name="Piednoel M."/>
            <person name="Gundlach H."/>
            <person name="Van Bel M."/>
            <person name="Meyberg R."/>
            <person name="Vives C."/>
            <person name="Morata J."/>
            <person name="Symeonidi A."/>
            <person name="Hiss M."/>
            <person name="Muchero W."/>
            <person name="Kamisugi Y."/>
            <person name="Saleh O."/>
            <person name="Blanc G."/>
            <person name="Decker E.L."/>
            <person name="van Gessel N."/>
            <person name="Grimwood J."/>
            <person name="Hayes R.D."/>
            <person name="Graham S.W."/>
            <person name="Gunter L.E."/>
            <person name="McDaniel S.F."/>
            <person name="Hoernstein S.N.W."/>
            <person name="Larsson A."/>
            <person name="Li F.W."/>
            <person name="Perroud P.F."/>
            <person name="Phillips J."/>
            <person name="Ranjan P."/>
            <person name="Rokshar D.S."/>
            <person name="Rothfels C.J."/>
            <person name="Schneider L."/>
            <person name="Shu S."/>
            <person name="Stevenson D.W."/>
            <person name="Thummler F."/>
            <person name="Tillich M."/>
            <person name="Villarreal Aguilar J.C."/>
            <person name="Widiez T."/>
            <person name="Wong G.K."/>
            <person name="Wymore A."/>
            <person name="Zhang Y."/>
            <person name="Zimmer A.D."/>
            <person name="Quatrano R.S."/>
            <person name="Mayer K.F.X."/>
            <person name="Goodstein D."/>
            <person name="Casacuberta J.M."/>
            <person name="Vandepoele K."/>
            <person name="Reski R."/>
            <person name="Cuming A.C."/>
            <person name="Tuskan G.A."/>
            <person name="Maumus F."/>
            <person name="Salse J."/>
            <person name="Schmutz J."/>
            <person name="Rensing S.A."/>
        </authorList>
    </citation>
    <scope>NUCLEOTIDE SEQUENCE [LARGE SCALE GENOMIC DNA]</scope>
    <source>
        <strain evidence="9 10">cv. Gransden 2004</strain>
    </source>
</reference>
<evidence type="ECO:0000259" key="6">
    <source>
        <dbReference type="Pfam" id="PF00808"/>
    </source>
</evidence>
<dbReference type="SUPFAM" id="SSF47113">
    <property type="entry name" value="Histone-fold"/>
    <property type="match status" value="1"/>
</dbReference>
<dbReference type="Gene3D" id="1.10.20.10">
    <property type="entry name" value="Histone, subunit A"/>
    <property type="match status" value="1"/>
</dbReference>
<dbReference type="PANTHER" id="PTHR11064">
    <property type="entry name" value="CCAAT-BINDING TRANSCRIPTION FACTOR-RELATED"/>
    <property type="match status" value="1"/>
</dbReference>
<evidence type="ECO:0000256" key="2">
    <source>
        <dbReference type="ARBA" id="ARBA00023015"/>
    </source>
</evidence>
<dbReference type="GO" id="GO:0006357">
    <property type="term" value="P:regulation of transcription by RNA polymerase II"/>
    <property type="evidence" value="ECO:0000318"/>
    <property type="project" value="GO_Central"/>
</dbReference>
<dbReference type="EMBL" id="ABEU02000017">
    <property type="protein sequence ID" value="PNR35641.1"/>
    <property type="molecule type" value="Genomic_DNA"/>
</dbReference>
<dbReference type="Gramene" id="Pp3c17_470V3.2">
    <property type="protein sequence ID" value="Pp3c17_470V3.2"/>
    <property type="gene ID" value="Pp3c17_470"/>
</dbReference>
<comment type="similarity">
    <text evidence="1">Belongs to the NFYB/HAP3 subunit family.</text>
</comment>
<dbReference type="InterPro" id="IPR003958">
    <property type="entry name" value="CBFA_NFYB_domain"/>
</dbReference>
<dbReference type="OMA" id="PENDQHP"/>